<gene>
    <name evidence="2" type="ORF">B2A_13646</name>
</gene>
<dbReference type="PANTHER" id="PTHR47962">
    <property type="entry name" value="ATP-DEPENDENT HELICASE LHR-RELATED-RELATED"/>
    <property type="match status" value="1"/>
</dbReference>
<dbReference type="InterPro" id="IPR052511">
    <property type="entry name" value="ATP-dep_Helicase"/>
</dbReference>
<protein>
    <submittedName>
        <fullName evidence="2">ATP-dependent helicase</fullName>
    </submittedName>
</protein>
<dbReference type="GO" id="GO:0005524">
    <property type="term" value="F:ATP binding"/>
    <property type="evidence" value="ECO:0007669"/>
    <property type="project" value="InterPro"/>
</dbReference>
<keyword evidence="2" id="KW-0347">Helicase</keyword>
<feature type="non-terminal residue" evidence="2">
    <location>
        <position position="163"/>
    </location>
</feature>
<dbReference type="GO" id="GO:0004386">
    <property type="term" value="F:helicase activity"/>
    <property type="evidence" value="ECO:0007669"/>
    <property type="project" value="UniProtKB-KW"/>
</dbReference>
<dbReference type="Pfam" id="PF08494">
    <property type="entry name" value="DEAD_assoc"/>
    <property type="match status" value="1"/>
</dbReference>
<feature type="domain" description="Lhr-like DEAD/H associated" evidence="1">
    <location>
        <begin position="7"/>
        <end position="163"/>
    </location>
</feature>
<dbReference type="GO" id="GO:0016887">
    <property type="term" value="F:ATP hydrolysis activity"/>
    <property type="evidence" value="ECO:0007669"/>
    <property type="project" value="TreeGrafter"/>
</dbReference>
<dbReference type="EMBL" id="AUZZ01009880">
    <property type="protein sequence ID" value="EQD32256.1"/>
    <property type="molecule type" value="Genomic_DNA"/>
</dbReference>
<accession>T0YAL6</accession>
<organism evidence="2">
    <name type="scientific">mine drainage metagenome</name>
    <dbReference type="NCBI Taxonomy" id="410659"/>
    <lineage>
        <taxon>unclassified sequences</taxon>
        <taxon>metagenomes</taxon>
        <taxon>ecological metagenomes</taxon>
    </lineage>
</organism>
<dbReference type="GO" id="GO:0003677">
    <property type="term" value="F:DNA binding"/>
    <property type="evidence" value="ECO:0007669"/>
    <property type="project" value="TreeGrafter"/>
</dbReference>
<keyword evidence="2" id="KW-0067">ATP-binding</keyword>
<keyword evidence="2" id="KW-0378">Hydrolase</keyword>
<evidence type="ECO:0000313" key="2">
    <source>
        <dbReference type="EMBL" id="EQD32256.1"/>
    </source>
</evidence>
<dbReference type="PANTHER" id="PTHR47962:SF6">
    <property type="entry name" value="LARGE HELICASE-RELATED PROTEIN"/>
    <property type="match status" value="1"/>
</dbReference>
<proteinExistence type="predicted"/>
<reference evidence="2" key="1">
    <citation type="submission" date="2013-08" db="EMBL/GenBank/DDBJ databases">
        <authorList>
            <person name="Mendez C."/>
            <person name="Richter M."/>
            <person name="Ferrer M."/>
            <person name="Sanchez J."/>
        </authorList>
    </citation>
    <scope>NUCLEOTIDE SEQUENCE</scope>
</reference>
<evidence type="ECO:0000259" key="1">
    <source>
        <dbReference type="Pfam" id="PF08494"/>
    </source>
</evidence>
<name>T0YAL6_9ZZZZ</name>
<reference evidence="2" key="2">
    <citation type="journal article" date="2014" name="ISME J.">
        <title>Microbial stratification in low pH oxic and suboxic macroscopic growths along an acid mine drainage.</title>
        <authorList>
            <person name="Mendez-Garcia C."/>
            <person name="Mesa V."/>
            <person name="Sprenger R.R."/>
            <person name="Richter M."/>
            <person name="Diez M.S."/>
            <person name="Solano J."/>
            <person name="Bargiela R."/>
            <person name="Golyshina O.V."/>
            <person name="Manteca A."/>
            <person name="Ramos J.L."/>
            <person name="Gallego J.R."/>
            <person name="Llorente I."/>
            <person name="Martins Dos Santos V.A."/>
            <person name="Jensen O.N."/>
            <person name="Pelaez A.I."/>
            <person name="Sanchez J."/>
            <person name="Ferrer M."/>
        </authorList>
    </citation>
    <scope>NUCLEOTIDE SEQUENCE</scope>
</reference>
<comment type="caution">
    <text evidence="2">The sequence shown here is derived from an EMBL/GenBank/DDBJ whole genome shotgun (WGS) entry which is preliminary data.</text>
</comment>
<keyword evidence="2" id="KW-0547">Nucleotide-binding</keyword>
<sequence length="163" mass="19174">MLFAGYVPNDRFMLIEQSVDEESERNLIIFHSLYGRRINDAMSRLFGIKIADMHDTEVGVNITDNGFVIMTPEDVRITGKEIHSIIQELGKADLYKILRENIRRTEMMKRRFRHCAARSFMILRNYRGIKIGVRRQHVNSQAILKAVEEMDPNFPILKETYRE</sequence>
<dbReference type="AlphaFoldDB" id="T0YAL6"/>
<dbReference type="InterPro" id="IPR013701">
    <property type="entry name" value="Lhr-like_DEAD/DEAH_assoc"/>
</dbReference>